<comment type="caution">
    <text evidence="1">The sequence shown here is derived from an EMBL/GenBank/DDBJ whole genome shotgun (WGS) entry which is preliminary data.</text>
</comment>
<evidence type="ECO:0000313" key="2">
    <source>
        <dbReference type="Proteomes" id="UP000828390"/>
    </source>
</evidence>
<reference evidence="1" key="1">
    <citation type="journal article" date="2019" name="bioRxiv">
        <title>The Genome of the Zebra Mussel, Dreissena polymorpha: A Resource for Invasive Species Research.</title>
        <authorList>
            <person name="McCartney M.A."/>
            <person name="Auch B."/>
            <person name="Kono T."/>
            <person name="Mallez S."/>
            <person name="Zhang Y."/>
            <person name="Obille A."/>
            <person name="Becker A."/>
            <person name="Abrahante J.E."/>
            <person name="Garbe J."/>
            <person name="Badalamenti J.P."/>
            <person name="Herman A."/>
            <person name="Mangelson H."/>
            <person name="Liachko I."/>
            <person name="Sullivan S."/>
            <person name="Sone E.D."/>
            <person name="Koren S."/>
            <person name="Silverstein K.A.T."/>
            <person name="Beckman K.B."/>
            <person name="Gohl D.M."/>
        </authorList>
    </citation>
    <scope>NUCLEOTIDE SEQUENCE</scope>
    <source>
        <strain evidence="1">Duluth1</strain>
        <tissue evidence="1">Whole animal</tissue>
    </source>
</reference>
<gene>
    <name evidence="1" type="ORF">DPMN_110521</name>
</gene>
<organism evidence="1 2">
    <name type="scientific">Dreissena polymorpha</name>
    <name type="common">Zebra mussel</name>
    <name type="synonym">Mytilus polymorpha</name>
    <dbReference type="NCBI Taxonomy" id="45954"/>
    <lineage>
        <taxon>Eukaryota</taxon>
        <taxon>Metazoa</taxon>
        <taxon>Spiralia</taxon>
        <taxon>Lophotrochozoa</taxon>
        <taxon>Mollusca</taxon>
        <taxon>Bivalvia</taxon>
        <taxon>Autobranchia</taxon>
        <taxon>Heteroconchia</taxon>
        <taxon>Euheterodonta</taxon>
        <taxon>Imparidentia</taxon>
        <taxon>Neoheterodontei</taxon>
        <taxon>Myida</taxon>
        <taxon>Dreissenoidea</taxon>
        <taxon>Dreissenidae</taxon>
        <taxon>Dreissena</taxon>
    </lineage>
</organism>
<name>A0A9D4KC61_DREPO</name>
<keyword evidence="2" id="KW-1185">Reference proteome</keyword>
<dbReference type="EMBL" id="JAIWYP010000004">
    <property type="protein sequence ID" value="KAH3837142.1"/>
    <property type="molecule type" value="Genomic_DNA"/>
</dbReference>
<proteinExistence type="predicted"/>
<dbReference type="AlphaFoldDB" id="A0A9D4KC61"/>
<evidence type="ECO:0000313" key="1">
    <source>
        <dbReference type="EMBL" id="KAH3837142.1"/>
    </source>
</evidence>
<sequence length="183" mass="20979">MCSKISKTTWQAIREVFPDAVIRGCVFYFTQRIYRKINTEGLSTAYQQHGDKFEFFRKIMSLPYLPVEQIEPAFNRLMEFAEEVGVPCCGYVSTFPVHGSTAVYGDLSIGACLERRFARTTTWKDHQPYQCPGTIHGGQPHARRRRCLSIVLLCSVDFLGEHKVHELIPNSPSEAQMRTMRVI</sequence>
<dbReference type="Proteomes" id="UP000828390">
    <property type="component" value="Unassembled WGS sequence"/>
</dbReference>
<accession>A0A9D4KC61</accession>
<reference evidence="1" key="2">
    <citation type="submission" date="2020-11" db="EMBL/GenBank/DDBJ databases">
        <authorList>
            <person name="McCartney M.A."/>
            <person name="Auch B."/>
            <person name="Kono T."/>
            <person name="Mallez S."/>
            <person name="Becker A."/>
            <person name="Gohl D.M."/>
            <person name="Silverstein K.A.T."/>
            <person name="Koren S."/>
            <person name="Bechman K.B."/>
            <person name="Herman A."/>
            <person name="Abrahante J.E."/>
            <person name="Garbe J."/>
        </authorList>
    </citation>
    <scope>NUCLEOTIDE SEQUENCE</scope>
    <source>
        <strain evidence="1">Duluth1</strain>
        <tissue evidence="1">Whole animal</tissue>
    </source>
</reference>
<protein>
    <submittedName>
        <fullName evidence="1">Uncharacterized protein</fullName>
    </submittedName>
</protein>